<dbReference type="Proteomes" id="UP000050741">
    <property type="component" value="Unassembled WGS sequence"/>
</dbReference>
<evidence type="ECO:0000256" key="4">
    <source>
        <dbReference type="ARBA" id="ARBA00022723"/>
    </source>
</evidence>
<dbReference type="GO" id="GO:0005737">
    <property type="term" value="C:cytoplasm"/>
    <property type="evidence" value="ECO:0007669"/>
    <property type="project" value="TreeGrafter"/>
</dbReference>
<dbReference type="AlphaFoldDB" id="A0A183CKK7"/>
<keyword evidence="3" id="KW-0808">Transferase</keyword>
<evidence type="ECO:0000256" key="6">
    <source>
        <dbReference type="ARBA" id="ARBA00022777"/>
    </source>
</evidence>
<evidence type="ECO:0000256" key="8">
    <source>
        <dbReference type="ARBA" id="ARBA00022842"/>
    </source>
</evidence>
<reference evidence="13" key="1">
    <citation type="submission" date="2014-05" db="EMBL/GenBank/DDBJ databases">
        <title>The genome and life-stage specific transcriptomes of Globodera pallida elucidate key aspects of plant parasitism by a cyst nematode.</title>
        <authorList>
            <person name="Cotton J.A."/>
            <person name="Lilley C.J."/>
            <person name="Jones L.M."/>
            <person name="Kikuchi T."/>
            <person name="Reid A.J."/>
            <person name="Thorpe P."/>
            <person name="Tsai I.J."/>
            <person name="Beasley H."/>
            <person name="Blok V."/>
            <person name="Cock P.J.A."/>
            <person name="Van den Akker S.E."/>
            <person name="Holroyd N."/>
            <person name="Hunt M."/>
            <person name="Mantelin S."/>
            <person name="Naghra H."/>
            <person name="Pain A."/>
            <person name="Palomares-Rius J.E."/>
            <person name="Zarowiecki M."/>
            <person name="Berriman M."/>
            <person name="Jones J.T."/>
            <person name="Urwin P.E."/>
        </authorList>
    </citation>
    <scope>NUCLEOTIDE SEQUENCE [LARGE SCALE GENOMIC DNA]</scope>
    <source>
        <strain evidence="13">Lindley</strain>
    </source>
</reference>
<keyword evidence="5" id="KW-0547">Nucleotide-binding</keyword>
<evidence type="ECO:0000256" key="1">
    <source>
        <dbReference type="ARBA" id="ARBA00012513"/>
    </source>
</evidence>
<evidence type="ECO:0000256" key="3">
    <source>
        <dbReference type="ARBA" id="ARBA00022679"/>
    </source>
</evidence>
<evidence type="ECO:0000256" key="11">
    <source>
        <dbReference type="ARBA" id="ARBA00048679"/>
    </source>
</evidence>
<dbReference type="InterPro" id="IPR011009">
    <property type="entry name" value="Kinase-like_dom_sf"/>
</dbReference>
<comment type="catalytic activity">
    <reaction evidence="11">
        <text>L-seryl-[protein] + ATP = O-phospho-L-seryl-[protein] + ADP + H(+)</text>
        <dbReference type="Rhea" id="RHEA:17989"/>
        <dbReference type="Rhea" id="RHEA-COMP:9863"/>
        <dbReference type="Rhea" id="RHEA-COMP:11604"/>
        <dbReference type="ChEBI" id="CHEBI:15378"/>
        <dbReference type="ChEBI" id="CHEBI:29999"/>
        <dbReference type="ChEBI" id="CHEBI:30616"/>
        <dbReference type="ChEBI" id="CHEBI:83421"/>
        <dbReference type="ChEBI" id="CHEBI:456216"/>
        <dbReference type="EC" id="2.7.11.1"/>
    </reaction>
</comment>
<accession>A0A183CKK7</accession>
<dbReference type="InterPro" id="IPR000719">
    <property type="entry name" value="Prot_kinase_dom"/>
</dbReference>
<dbReference type="GO" id="GO:0046872">
    <property type="term" value="F:metal ion binding"/>
    <property type="evidence" value="ECO:0007669"/>
    <property type="project" value="UniProtKB-KW"/>
</dbReference>
<keyword evidence="2" id="KW-0723">Serine/threonine-protein kinase</keyword>
<name>A0A183CKK7_GLOPA</name>
<evidence type="ECO:0000313" key="13">
    <source>
        <dbReference type="Proteomes" id="UP000050741"/>
    </source>
</evidence>
<dbReference type="PANTHER" id="PTHR11042:SF183">
    <property type="entry name" value="MEMBRANE-ASSOCIATED TYROSINE- AND THREONINE-SPECIFIC CDC2-INHIBITORY KINASE"/>
    <property type="match status" value="1"/>
</dbReference>
<organism evidence="13 14">
    <name type="scientific">Globodera pallida</name>
    <name type="common">Potato cyst nematode worm</name>
    <name type="synonym">Heterodera pallida</name>
    <dbReference type="NCBI Taxonomy" id="36090"/>
    <lineage>
        <taxon>Eukaryota</taxon>
        <taxon>Metazoa</taxon>
        <taxon>Ecdysozoa</taxon>
        <taxon>Nematoda</taxon>
        <taxon>Chromadorea</taxon>
        <taxon>Rhabditida</taxon>
        <taxon>Tylenchina</taxon>
        <taxon>Tylenchomorpha</taxon>
        <taxon>Tylenchoidea</taxon>
        <taxon>Heteroderidae</taxon>
        <taxon>Heteroderinae</taxon>
        <taxon>Globodera</taxon>
    </lineage>
</organism>
<keyword evidence="13" id="KW-1185">Reference proteome</keyword>
<reference evidence="14" key="2">
    <citation type="submission" date="2016-06" db="UniProtKB">
        <authorList>
            <consortium name="WormBaseParasite"/>
        </authorList>
    </citation>
    <scope>IDENTIFICATION</scope>
</reference>
<dbReference type="EC" id="2.7.11.1" evidence="1"/>
<evidence type="ECO:0000256" key="7">
    <source>
        <dbReference type="ARBA" id="ARBA00022840"/>
    </source>
</evidence>
<keyword evidence="4" id="KW-0479">Metal-binding</keyword>
<dbReference type="SUPFAM" id="SSF56112">
    <property type="entry name" value="Protein kinase-like (PK-like)"/>
    <property type="match status" value="1"/>
</dbReference>
<dbReference type="GO" id="GO:0110031">
    <property type="term" value="P:negative regulation of G2/MI transition of meiotic cell cycle"/>
    <property type="evidence" value="ECO:0007669"/>
    <property type="project" value="TreeGrafter"/>
</dbReference>
<evidence type="ECO:0000256" key="9">
    <source>
        <dbReference type="ARBA" id="ARBA00023306"/>
    </source>
</evidence>
<dbReference type="GO" id="GO:0005524">
    <property type="term" value="F:ATP binding"/>
    <property type="evidence" value="ECO:0007669"/>
    <property type="project" value="UniProtKB-KW"/>
</dbReference>
<dbReference type="GO" id="GO:0051321">
    <property type="term" value="P:meiotic cell cycle"/>
    <property type="evidence" value="ECO:0007669"/>
    <property type="project" value="TreeGrafter"/>
</dbReference>
<dbReference type="GO" id="GO:0005634">
    <property type="term" value="C:nucleus"/>
    <property type="evidence" value="ECO:0007669"/>
    <property type="project" value="TreeGrafter"/>
</dbReference>
<dbReference type="InterPro" id="IPR050339">
    <property type="entry name" value="CC_SR_Kinase"/>
</dbReference>
<dbReference type="PANTHER" id="PTHR11042">
    <property type="entry name" value="EUKARYOTIC TRANSLATION INITIATION FACTOR 2-ALPHA KINASE EIF2-ALPHA KINASE -RELATED"/>
    <property type="match status" value="1"/>
</dbReference>
<evidence type="ECO:0000256" key="2">
    <source>
        <dbReference type="ARBA" id="ARBA00022527"/>
    </source>
</evidence>
<evidence type="ECO:0000256" key="10">
    <source>
        <dbReference type="ARBA" id="ARBA00047899"/>
    </source>
</evidence>
<dbReference type="WBParaSite" id="GPLIN_001341300">
    <property type="protein sequence ID" value="GPLIN_001341300"/>
    <property type="gene ID" value="GPLIN_001341300"/>
</dbReference>
<dbReference type="GO" id="GO:0004674">
    <property type="term" value="F:protein serine/threonine kinase activity"/>
    <property type="evidence" value="ECO:0007669"/>
    <property type="project" value="UniProtKB-KW"/>
</dbReference>
<keyword evidence="7" id="KW-0067">ATP-binding</keyword>
<dbReference type="PROSITE" id="PS50011">
    <property type="entry name" value="PROTEIN_KINASE_DOM"/>
    <property type="match status" value="1"/>
</dbReference>
<keyword evidence="9" id="KW-0131">Cell cycle</keyword>
<evidence type="ECO:0000256" key="5">
    <source>
        <dbReference type="ARBA" id="ARBA00022741"/>
    </source>
</evidence>
<sequence>MKSAPNMHHRFYLARDHIEPFAQIVSFKQPEDQPTLGSRYRPDLEETYLQQCFVLQGRLGQGDFGVVNVRSKDDGKLYAVKCALDIYRNTADRREKLQEVQKHELLPPHPNLIHFVKAWEERGRLYIQTEL</sequence>
<dbReference type="Pfam" id="PF00069">
    <property type="entry name" value="Pkinase"/>
    <property type="match status" value="1"/>
</dbReference>
<dbReference type="Gene3D" id="3.30.200.20">
    <property type="entry name" value="Phosphorylase Kinase, domain 1"/>
    <property type="match status" value="1"/>
</dbReference>
<comment type="catalytic activity">
    <reaction evidence="10">
        <text>L-threonyl-[protein] + ATP = O-phospho-L-threonyl-[protein] + ADP + H(+)</text>
        <dbReference type="Rhea" id="RHEA:46608"/>
        <dbReference type="Rhea" id="RHEA-COMP:11060"/>
        <dbReference type="Rhea" id="RHEA-COMP:11605"/>
        <dbReference type="ChEBI" id="CHEBI:15378"/>
        <dbReference type="ChEBI" id="CHEBI:30013"/>
        <dbReference type="ChEBI" id="CHEBI:30616"/>
        <dbReference type="ChEBI" id="CHEBI:61977"/>
        <dbReference type="ChEBI" id="CHEBI:456216"/>
        <dbReference type="EC" id="2.7.11.1"/>
    </reaction>
</comment>
<evidence type="ECO:0000259" key="12">
    <source>
        <dbReference type="PROSITE" id="PS50011"/>
    </source>
</evidence>
<proteinExistence type="predicted"/>
<feature type="domain" description="Protein kinase" evidence="12">
    <location>
        <begin position="53"/>
        <end position="131"/>
    </location>
</feature>
<keyword evidence="6" id="KW-0418">Kinase</keyword>
<keyword evidence="8" id="KW-0460">Magnesium</keyword>
<protein>
    <recommendedName>
        <fullName evidence="1">non-specific serine/threonine protein kinase</fullName>
        <ecNumber evidence="1">2.7.11.1</ecNumber>
    </recommendedName>
</protein>
<evidence type="ECO:0000313" key="14">
    <source>
        <dbReference type="WBParaSite" id="GPLIN_001341300"/>
    </source>
</evidence>